<comment type="caution">
    <text evidence="2">The sequence shown here is derived from an EMBL/GenBank/DDBJ whole genome shotgun (WGS) entry which is preliminary data.</text>
</comment>
<evidence type="ECO:0000259" key="1">
    <source>
        <dbReference type="Pfam" id="PF24877"/>
    </source>
</evidence>
<proteinExistence type="predicted"/>
<dbReference type="EMBL" id="BPQJ01000065">
    <property type="protein sequence ID" value="GJD66434.1"/>
    <property type="molecule type" value="Genomic_DNA"/>
</dbReference>
<dbReference type="SUPFAM" id="SSF52016">
    <property type="entry name" value="LeuD/IlvD-like"/>
    <property type="match status" value="1"/>
</dbReference>
<reference evidence="2" key="1">
    <citation type="journal article" date="2016" name="Front. Microbiol.">
        <title>Genome Sequence of the Piezophilic, Mesophilic Sulfate-Reducing Bacterium Desulfovibrio indicus J2T.</title>
        <authorList>
            <person name="Cao J."/>
            <person name="Maignien L."/>
            <person name="Shao Z."/>
            <person name="Alain K."/>
            <person name="Jebbar M."/>
        </authorList>
    </citation>
    <scope>NUCLEOTIDE SEQUENCE</scope>
    <source>
        <strain evidence="2">JCM 32048</strain>
    </source>
</reference>
<gene>
    <name evidence="2" type="primary">ilvD_3</name>
    <name evidence="2" type="ORF">MPEAHAMD_6632</name>
</gene>
<dbReference type="InterPro" id="IPR042096">
    <property type="entry name" value="Dihydro-acid_dehy_C"/>
</dbReference>
<accession>A0AA37HII8</accession>
<reference evidence="2" key="2">
    <citation type="submission" date="2021-08" db="EMBL/GenBank/DDBJ databases">
        <authorList>
            <person name="Tani A."/>
            <person name="Ola A."/>
            <person name="Ogura Y."/>
            <person name="Katsura K."/>
            <person name="Hayashi T."/>
        </authorList>
    </citation>
    <scope>NUCLEOTIDE SEQUENCE</scope>
    <source>
        <strain evidence="2">JCM 32048</strain>
    </source>
</reference>
<feature type="domain" description="Dihydroxy-acid/6-phosphogluconate dehydratase C-terminal" evidence="1">
    <location>
        <begin position="1"/>
        <end position="47"/>
    </location>
</feature>
<keyword evidence="3" id="KW-1185">Reference proteome</keyword>
<dbReference type="AlphaFoldDB" id="A0AA37HII8"/>
<dbReference type="Gene3D" id="3.50.30.80">
    <property type="entry name" value="IlvD/EDD C-terminal domain-like"/>
    <property type="match status" value="1"/>
</dbReference>
<dbReference type="InterPro" id="IPR056740">
    <property type="entry name" value="ILV_EDD_C"/>
</dbReference>
<evidence type="ECO:0000313" key="3">
    <source>
        <dbReference type="Proteomes" id="UP001055286"/>
    </source>
</evidence>
<dbReference type="Proteomes" id="UP001055286">
    <property type="component" value="Unassembled WGS sequence"/>
</dbReference>
<dbReference type="Pfam" id="PF24877">
    <property type="entry name" value="ILV_EDD_C"/>
    <property type="match status" value="1"/>
</dbReference>
<sequence length="82" mass="8758">MSPDAAVGGGLALLRTGDRLRIDLNARRVDLLVDVAELDRQRAATASLVPQVQPPWDFTILVPPRAARAGTAAIRSKADDDI</sequence>
<protein>
    <submittedName>
        <fullName evidence="2">Dihydroxy-acid dehydratase</fullName>
    </submittedName>
</protein>
<evidence type="ECO:0000313" key="2">
    <source>
        <dbReference type="EMBL" id="GJD66434.1"/>
    </source>
</evidence>
<organism evidence="2 3">
    <name type="scientific">Methylobacterium frigidaeris</name>
    <dbReference type="NCBI Taxonomy" id="2038277"/>
    <lineage>
        <taxon>Bacteria</taxon>
        <taxon>Pseudomonadati</taxon>
        <taxon>Pseudomonadota</taxon>
        <taxon>Alphaproteobacteria</taxon>
        <taxon>Hyphomicrobiales</taxon>
        <taxon>Methylobacteriaceae</taxon>
        <taxon>Methylobacterium</taxon>
    </lineage>
</organism>
<name>A0AA37HII8_9HYPH</name>